<proteinExistence type="predicted"/>
<evidence type="ECO:0000313" key="3">
    <source>
        <dbReference type="Proteomes" id="UP000646548"/>
    </source>
</evidence>
<sequence>MQPQPPPSRITHSSRASAITLPLLFPTLCCFSFHTHPDPTHPKLPVTCYRPSMAVSNKSLQNEFYLPYSFTFLPRIHWITVQVDELHVMLLKRRSTVVTFGEPQHDAQDPLV</sequence>
<name>A0A834EWQ8_ORYME</name>
<protein>
    <submittedName>
        <fullName evidence="2">Uncharacterized protein</fullName>
    </submittedName>
</protein>
<dbReference type="Proteomes" id="UP000646548">
    <property type="component" value="Unassembled WGS sequence"/>
</dbReference>
<evidence type="ECO:0000313" key="2">
    <source>
        <dbReference type="EMBL" id="KAF6716510.1"/>
    </source>
</evidence>
<keyword evidence="1" id="KW-0732">Signal</keyword>
<reference evidence="2" key="1">
    <citation type="journal article" name="BMC Genomics">
        <title>Long-read sequencing and de novo genome assembly of marine medaka (Oryzias melastigma).</title>
        <authorList>
            <person name="Liang P."/>
            <person name="Saqib H.S.A."/>
            <person name="Ni X."/>
            <person name="Shen Y."/>
        </authorList>
    </citation>
    <scope>NUCLEOTIDE SEQUENCE</scope>
    <source>
        <strain evidence="2">Bigg-433</strain>
    </source>
</reference>
<comment type="caution">
    <text evidence="2">The sequence shown here is derived from an EMBL/GenBank/DDBJ whole genome shotgun (WGS) entry which is preliminary data.</text>
</comment>
<evidence type="ECO:0000256" key="1">
    <source>
        <dbReference type="SAM" id="SignalP"/>
    </source>
</evidence>
<gene>
    <name evidence="2" type="ORF">FQA47_002573</name>
</gene>
<organism evidence="2 3">
    <name type="scientific">Oryzias melastigma</name>
    <name type="common">Marine medaka</name>
    <dbReference type="NCBI Taxonomy" id="30732"/>
    <lineage>
        <taxon>Eukaryota</taxon>
        <taxon>Metazoa</taxon>
        <taxon>Chordata</taxon>
        <taxon>Craniata</taxon>
        <taxon>Vertebrata</taxon>
        <taxon>Euteleostomi</taxon>
        <taxon>Actinopterygii</taxon>
        <taxon>Neopterygii</taxon>
        <taxon>Teleostei</taxon>
        <taxon>Neoteleostei</taxon>
        <taxon>Acanthomorphata</taxon>
        <taxon>Ovalentaria</taxon>
        <taxon>Atherinomorphae</taxon>
        <taxon>Beloniformes</taxon>
        <taxon>Adrianichthyidae</taxon>
        <taxon>Oryziinae</taxon>
        <taxon>Oryzias</taxon>
    </lineage>
</organism>
<feature type="chain" id="PRO_5032590260" evidence="1">
    <location>
        <begin position="31"/>
        <end position="112"/>
    </location>
</feature>
<feature type="signal peptide" evidence="1">
    <location>
        <begin position="1"/>
        <end position="30"/>
    </location>
</feature>
<dbReference type="EMBL" id="WKFB01000957">
    <property type="protein sequence ID" value="KAF6716510.1"/>
    <property type="molecule type" value="Genomic_DNA"/>
</dbReference>
<dbReference type="AlphaFoldDB" id="A0A834EWQ8"/>
<accession>A0A834EWQ8</accession>